<proteinExistence type="predicted"/>
<accession>A0A4Y2TQ62</accession>
<reference evidence="1 2" key="1">
    <citation type="journal article" date="2019" name="Sci. Rep.">
        <title>Orb-weaving spider Araneus ventricosus genome elucidates the spidroin gene catalogue.</title>
        <authorList>
            <person name="Kono N."/>
            <person name="Nakamura H."/>
            <person name="Ohtoshi R."/>
            <person name="Moran D.A.P."/>
            <person name="Shinohara A."/>
            <person name="Yoshida Y."/>
            <person name="Fujiwara M."/>
            <person name="Mori M."/>
            <person name="Tomita M."/>
            <person name="Arakawa K."/>
        </authorList>
    </citation>
    <scope>NUCLEOTIDE SEQUENCE [LARGE SCALE GENOMIC DNA]</scope>
</reference>
<dbReference type="EMBL" id="BGPR01030347">
    <property type="protein sequence ID" value="GBO02789.1"/>
    <property type="molecule type" value="Genomic_DNA"/>
</dbReference>
<evidence type="ECO:0000313" key="2">
    <source>
        <dbReference type="Proteomes" id="UP000499080"/>
    </source>
</evidence>
<gene>
    <name evidence="1" type="ORF">AVEN_171987_1</name>
</gene>
<keyword evidence="2" id="KW-1185">Reference proteome</keyword>
<name>A0A4Y2TQ62_ARAVE</name>
<sequence length="105" mass="11820">MWLKSTNLDFCRKSVSLTGNGWVLLKSLLRRSKCLTTKGQHKPDSMKILGLTEGSGATTPFWQENPWPLTGMVRPLQPHSIEKIRRSLTGNGQVPPNLILENPWP</sequence>
<evidence type="ECO:0000313" key="1">
    <source>
        <dbReference type="EMBL" id="GBO02789.1"/>
    </source>
</evidence>
<comment type="caution">
    <text evidence="1">The sequence shown here is derived from an EMBL/GenBank/DDBJ whole genome shotgun (WGS) entry which is preliminary data.</text>
</comment>
<dbReference type="AlphaFoldDB" id="A0A4Y2TQ62"/>
<dbReference type="Proteomes" id="UP000499080">
    <property type="component" value="Unassembled WGS sequence"/>
</dbReference>
<protein>
    <submittedName>
        <fullName evidence="1">Uncharacterized protein</fullName>
    </submittedName>
</protein>
<organism evidence="1 2">
    <name type="scientific">Araneus ventricosus</name>
    <name type="common">Orbweaver spider</name>
    <name type="synonym">Epeira ventricosa</name>
    <dbReference type="NCBI Taxonomy" id="182803"/>
    <lineage>
        <taxon>Eukaryota</taxon>
        <taxon>Metazoa</taxon>
        <taxon>Ecdysozoa</taxon>
        <taxon>Arthropoda</taxon>
        <taxon>Chelicerata</taxon>
        <taxon>Arachnida</taxon>
        <taxon>Araneae</taxon>
        <taxon>Araneomorphae</taxon>
        <taxon>Entelegynae</taxon>
        <taxon>Araneoidea</taxon>
        <taxon>Araneidae</taxon>
        <taxon>Araneus</taxon>
    </lineage>
</organism>